<name>A0A502L8V2_9GAMM</name>
<dbReference type="Proteomes" id="UP000315303">
    <property type="component" value="Unassembled WGS sequence"/>
</dbReference>
<dbReference type="RefSeq" id="WP_140601242.1">
    <property type="nucleotide sequence ID" value="NZ_SAWY01000003.1"/>
</dbReference>
<gene>
    <name evidence="2" type="ORF">EPA86_01645</name>
</gene>
<evidence type="ECO:0000313" key="2">
    <source>
        <dbReference type="EMBL" id="TPH18493.1"/>
    </source>
</evidence>
<keyword evidence="1" id="KW-0472">Membrane</keyword>
<reference evidence="2 3" key="1">
    <citation type="submission" date="2019-01" db="EMBL/GenBank/DDBJ databases">
        <title>Litorilituus lipolytica sp. nov., isolated from intertidal sand of the Yellow Sea in China.</title>
        <authorList>
            <person name="Liu A."/>
        </authorList>
    </citation>
    <scope>NUCLEOTIDE SEQUENCE [LARGE SCALE GENOMIC DNA]</scope>
    <source>
        <strain evidence="2 3">RZ04</strain>
    </source>
</reference>
<evidence type="ECO:0000313" key="3">
    <source>
        <dbReference type="Proteomes" id="UP000315303"/>
    </source>
</evidence>
<dbReference type="AlphaFoldDB" id="A0A502L8V2"/>
<comment type="caution">
    <text evidence="2">The sequence shown here is derived from an EMBL/GenBank/DDBJ whole genome shotgun (WGS) entry which is preliminary data.</text>
</comment>
<keyword evidence="3" id="KW-1185">Reference proteome</keyword>
<dbReference type="OrthoDB" id="9837795at2"/>
<keyword evidence="1" id="KW-0812">Transmembrane</keyword>
<organism evidence="2 3">
    <name type="scientific">Litorilituus lipolyticus</name>
    <dbReference type="NCBI Taxonomy" id="2491017"/>
    <lineage>
        <taxon>Bacteria</taxon>
        <taxon>Pseudomonadati</taxon>
        <taxon>Pseudomonadota</taxon>
        <taxon>Gammaproteobacteria</taxon>
        <taxon>Alteromonadales</taxon>
        <taxon>Colwelliaceae</taxon>
        <taxon>Litorilituus</taxon>
    </lineage>
</organism>
<feature type="transmembrane region" description="Helical" evidence="1">
    <location>
        <begin position="37"/>
        <end position="57"/>
    </location>
</feature>
<keyword evidence="1" id="KW-1133">Transmembrane helix</keyword>
<dbReference type="EMBL" id="SAWY01000003">
    <property type="protein sequence ID" value="TPH18493.1"/>
    <property type="molecule type" value="Genomic_DNA"/>
</dbReference>
<evidence type="ECO:0008006" key="4">
    <source>
        <dbReference type="Google" id="ProtNLM"/>
    </source>
</evidence>
<proteinExistence type="predicted"/>
<accession>A0A502L8V2</accession>
<sequence>MSRIILSLCVLLCCILAIAPFLNIPVMPTNIAFISSYGAYLSGTVAPCIALFAYIGVLKAIRLQREQLEQLSEETKKQEIIRGLEKYDSLIKESLLNHSISIEIEGHQYDLYQVMTMLYFETTYQQAVKFKNNYFEKKEVQNIVKEAMVFEAVAAASLYFKRMSEYISEYKRISKDNLVVGFYYNKYQSLAIRLHTLGYIESDTYDFWEKKLNKSLK</sequence>
<evidence type="ECO:0000256" key="1">
    <source>
        <dbReference type="SAM" id="Phobius"/>
    </source>
</evidence>
<protein>
    <recommendedName>
        <fullName evidence="4">DUF4760 domain-containing protein</fullName>
    </recommendedName>
</protein>